<reference evidence="3 4" key="1">
    <citation type="submission" date="2013-07" db="EMBL/GenBank/DDBJ databases">
        <title>Comparative Genomic and Metabolomic Analysis of Twelve Strains of Pseudoalteromonas luteoviolacea.</title>
        <authorList>
            <person name="Vynne N.G."/>
            <person name="Mansson M."/>
            <person name="Gram L."/>
        </authorList>
    </citation>
    <scope>NUCLEOTIDE SEQUENCE [LARGE SCALE GENOMIC DNA]</scope>
    <source>
        <strain evidence="3 4">H33</strain>
    </source>
</reference>
<feature type="domain" description="DUF1570" evidence="2">
    <location>
        <begin position="225"/>
        <end position="317"/>
    </location>
</feature>
<keyword evidence="1" id="KW-0812">Transmembrane</keyword>
<evidence type="ECO:0000256" key="1">
    <source>
        <dbReference type="SAM" id="Phobius"/>
    </source>
</evidence>
<dbReference type="EMBL" id="AUXZ01000057">
    <property type="protein sequence ID" value="KZN52939.1"/>
    <property type="molecule type" value="Genomic_DNA"/>
</dbReference>
<gene>
    <name evidence="3" type="ORF">N476_09145</name>
</gene>
<evidence type="ECO:0000313" key="3">
    <source>
        <dbReference type="EMBL" id="KZN52939.1"/>
    </source>
</evidence>
<proteinExistence type="predicted"/>
<accession>A0A167FST6</accession>
<organism evidence="3 4">
    <name type="scientific">Pseudoalteromonas luteoviolacea H33</name>
    <dbReference type="NCBI Taxonomy" id="1365251"/>
    <lineage>
        <taxon>Bacteria</taxon>
        <taxon>Pseudomonadati</taxon>
        <taxon>Pseudomonadota</taxon>
        <taxon>Gammaproteobacteria</taxon>
        <taxon>Alteromonadales</taxon>
        <taxon>Pseudoalteromonadaceae</taxon>
        <taxon>Pseudoalteromonas</taxon>
    </lineage>
</organism>
<keyword evidence="1" id="KW-1133">Transmembrane helix</keyword>
<dbReference type="Proteomes" id="UP000076503">
    <property type="component" value="Unassembled WGS sequence"/>
</dbReference>
<keyword evidence="1" id="KW-0472">Membrane</keyword>
<comment type="caution">
    <text evidence="3">The sequence shown here is derived from an EMBL/GenBank/DDBJ whole genome shotgun (WGS) entry which is preliminary data.</text>
</comment>
<evidence type="ECO:0000259" key="2">
    <source>
        <dbReference type="Pfam" id="PF07607"/>
    </source>
</evidence>
<feature type="transmembrane region" description="Helical" evidence="1">
    <location>
        <begin position="6"/>
        <end position="24"/>
    </location>
</feature>
<dbReference type="InterPro" id="IPR011464">
    <property type="entry name" value="DUF1570"/>
</dbReference>
<name>A0A167FST6_9GAMM</name>
<dbReference type="AlphaFoldDB" id="A0A167FST6"/>
<evidence type="ECO:0000313" key="4">
    <source>
        <dbReference type="Proteomes" id="UP000076503"/>
    </source>
</evidence>
<dbReference type="RefSeq" id="WP_063360438.1">
    <property type="nucleotide sequence ID" value="NZ_AUXZ01000057.1"/>
</dbReference>
<protein>
    <recommendedName>
        <fullName evidence="2">DUF1570 domain-containing protein</fullName>
    </recommendedName>
</protein>
<dbReference type="Pfam" id="PF07607">
    <property type="entry name" value="DUF1570"/>
    <property type="match status" value="1"/>
</dbReference>
<sequence>MNTWMGVILKASAVCLPVLLYLFFDGRQFWLTDFLSNASQDIAVDSTLRTTSAELKQTANPKPHITRHSPVAHLDNLRRFGSCQTDIGRAVKYRVENGIYTWVDSKGVRNYSDKKPSQGATAYQPQSGVALDYFELEISGGAISNQFRNKLRSKLKSVFRGYTSLLGLSAMRKVKLKIIVLPTRGAYERAVRNFGGDLTGNVGVYFGIRNTALLEQRSYEATMRTAVHEAVHAINQAVIGYSPRWLNEGLAEYFESIDVSMQVGKVSSFDHVSRNGSLQGQVMSPHQLMEAETKWRSLKPDILYRSSWAFVHFLMSSSHGKVSLKQLMLLEQSEPCGVLDSAQVRSIFNNHYPTLNQTFSSFINRDIKSHRL</sequence>
<dbReference type="PATRIC" id="fig|1365251.3.peg.755"/>